<keyword evidence="11 14" id="KW-0503">Monooxygenase</keyword>
<dbReference type="GO" id="GO:0016705">
    <property type="term" value="F:oxidoreductase activity, acting on paired donors, with incorporation or reduction of molecular oxygen"/>
    <property type="evidence" value="ECO:0007669"/>
    <property type="project" value="InterPro"/>
</dbReference>
<dbReference type="GO" id="GO:0004497">
    <property type="term" value="F:monooxygenase activity"/>
    <property type="evidence" value="ECO:0007669"/>
    <property type="project" value="UniProtKB-KW"/>
</dbReference>
<evidence type="ECO:0000256" key="12">
    <source>
        <dbReference type="ARBA" id="ARBA00023136"/>
    </source>
</evidence>
<comment type="cofactor">
    <cofactor evidence="1 13">
        <name>heme</name>
        <dbReference type="ChEBI" id="CHEBI:30413"/>
    </cofactor>
</comment>
<dbReference type="GO" id="GO:0020037">
    <property type="term" value="F:heme binding"/>
    <property type="evidence" value="ECO:0007669"/>
    <property type="project" value="InterPro"/>
</dbReference>
<protein>
    <submittedName>
        <fullName evidence="16">Cytochrome P450 6k1-like</fullName>
    </submittedName>
</protein>
<feature type="binding site" description="axial binding residue" evidence="13">
    <location>
        <position position="463"/>
    </location>
    <ligand>
        <name>heme</name>
        <dbReference type="ChEBI" id="CHEBI:30413"/>
    </ligand>
    <ligandPart>
        <name>Fe</name>
        <dbReference type="ChEBI" id="CHEBI:18248"/>
    </ligandPart>
</feature>
<dbReference type="GO" id="GO:0005506">
    <property type="term" value="F:iron ion binding"/>
    <property type="evidence" value="ECO:0007669"/>
    <property type="project" value="InterPro"/>
</dbReference>
<evidence type="ECO:0000256" key="5">
    <source>
        <dbReference type="ARBA" id="ARBA00022617"/>
    </source>
</evidence>
<dbReference type="InterPro" id="IPR002401">
    <property type="entry name" value="Cyt_P450_E_grp-I"/>
</dbReference>
<dbReference type="Pfam" id="PF00067">
    <property type="entry name" value="p450"/>
    <property type="match status" value="1"/>
</dbReference>
<dbReference type="SUPFAM" id="SSF48264">
    <property type="entry name" value="Cytochrome P450"/>
    <property type="match status" value="1"/>
</dbReference>
<proteinExistence type="inferred from homology"/>
<dbReference type="AlphaFoldDB" id="A0A6P8Z6J5"/>
<evidence type="ECO:0000313" key="16">
    <source>
        <dbReference type="RefSeq" id="XP_034242352.1"/>
    </source>
</evidence>
<dbReference type="GeneID" id="117645909"/>
<dbReference type="InterPro" id="IPR017972">
    <property type="entry name" value="Cyt_P450_CS"/>
</dbReference>
<dbReference type="FunFam" id="1.10.630.10:FF:000042">
    <property type="entry name" value="Cytochrome P450"/>
    <property type="match status" value="1"/>
</dbReference>
<organism evidence="16">
    <name type="scientific">Thrips palmi</name>
    <name type="common">Melon thrips</name>
    <dbReference type="NCBI Taxonomy" id="161013"/>
    <lineage>
        <taxon>Eukaryota</taxon>
        <taxon>Metazoa</taxon>
        <taxon>Ecdysozoa</taxon>
        <taxon>Arthropoda</taxon>
        <taxon>Hexapoda</taxon>
        <taxon>Insecta</taxon>
        <taxon>Pterygota</taxon>
        <taxon>Neoptera</taxon>
        <taxon>Paraneoptera</taxon>
        <taxon>Thysanoptera</taxon>
        <taxon>Terebrantia</taxon>
        <taxon>Thripoidea</taxon>
        <taxon>Thripidae</taxon>
        <taxon>Thrips</taxon>
    </lineage>
</organism>
<evidence type="ECO:0000256" key="14">
    <source>
        <dbReference type="RuleBase" id="RU000461"/>
    </source>
</evidence>
<dbReference type="Gene3D" id="1.10.630.10">
    <property type="entry name" value="Cytochrome P450"/>
    <property type="match status" value="1"/>
</dbReference>
<keyword evidence="6 13" id="KW-0479">Metal-binding</keyword>
<dbReference type="GO" id="GO:0005789">
    <property type="term" value="C:endoplasmic reticulum membrane"/>
    <property type="evidence" value="ECO:0007669"/>
    <property type="project" value="UniProtKB-SubCell"/>
</dbReference>
<comment type="similarity">
    <text evidence="4 14">Belongs to the cytochrome P450 family.</text>
</comment>
<dbReference type="PRINTS" id="PR00463">
    <property type="entry name" value="EP450I"/>
</dbReference>
<dbReference type="CDD" id="cd11056">
    <property type="entry name" value="CYP6-like"/>
    <property type="match status" value="1"/>
</dbReference>
<dbReference type="OrthoDB" id="2789670at2759"/>
<dbReference type="PANTHER" id="PTHR24292:SF100">
    <property type="entry name" value="CYTOCHROME P450 6A16, ISOFORM B-RELATED"/>
    <property type="match status" value="1"/>
</dbReference>
<evidence type="ECO:0000256" key="13">
    <source>
        <dbReference type="PIRSR" id="PIRSR602401-1"/>
    </source>
</evidence>
<dbReference type="InterPro" id="IPR036396">
    <property type="entry name" value="Cyt_P450_sf"/>
</dbReference>
<dbReference type="Proteomes" id="UP000515158">
    <property type="component" value="Unplaced"/>
</dbReference>
<dbReference type="InterPro" id="IPR001128">
    <property type="entry name" value="Cyt_P450"/>
</dbReference>
<evidence type="ECO:0000256" key="7">
    <source>
        <dbReference type="ARBA" id="ARBA00022824"/>
    </source>
</evidence>
<dbReference type="RefSeq" id="XP_034242352.1">
    <property type="nucleotide sequence ID" value="XM_034386461.1"/>
</dbReference>
<reference evidence="16" key="1">
    <citation type="submission" date="2025-08" db="UniProtKB">
        <authorList>
            <consortium name="RefSeq"/>
        </authorList>
    </citation>
    <scope>IDENTIFICATION</scope>
    <source>
        <tissue evidence="16">Total insect</tissue>
    </source>
</reference>
<keyword evidence="8" id="KW-0492">Microsome</keyword>
<evidence type="ECO:0000256" key="3">
    <source>
        <dbReference type="ARBA" id="ARBA00004406"/>
    </source>
</evidence>
<comment type="subcellular location">
    <subcellularLocation>
        <location evidence="3">Endoplasmic reticulum membrane</location>
        <topology evidence="3">Peripheral membrane protein</topology>
    </subcellularLocation>
    <subcellularLocation>
        <location evidence="2">Microsome membrane</location>
        <topology evidence="2">Peripheral membrane protein</topology>
    </subcellularLocation>
</comment>
<dbReference type="KEGG" id="tpal:117645909"/>
<keyword evidence="15" id="KW-1185">Reference proteome</keyword>
<accession>A0A6P8Z6J5</accession>
<name>A0A6P8Z6J5_THRPL</name>
<evidence type="ECO:0000256" key="4">
    <source>
        <dbReference type="ARBA" id="ARBA00010617"/>
    </source>
</evidence>
<evidence type="ECO:0000256" key="9">
    <source>
        <dbReference type="ARBA" id="ARBA00023002"/>
    </source>
</evidence>
<evidence type="ECO:0000256" key="2">
    <source>
        <dbReference type="ARBA" id="ARBA00004174"/>
    </source>
</evidence>
<keyword evidence="5 13" id="KW-0349">Heme</keyword>
<dbReference type="InParanoid" id="A0A6P8Z6J5"/>
<dbReference type="PANTHER" id="PTHR24292">
    <property type="entry name" value="CYTOCHROME P450"/>
    <property type="match status" value="1"/>
</dbReference>
<keyword evidence="10 13" id="KW-0408">Iron</keyword>
<evidence type="ECO:0000256" key="8">
    <source>
        <dbReference type="ARBA" id="ARBA00022848"/>
    </source>
</evidence>
<evidence type="ECO:0000313" key="15">
    <source>
        <dbReference type="Proteomes" id="UP000515158"/>
    </source>
</evidence>
<sequence length="519" mass="58885">MSVLAASFVLVTLCTLLYAFIRYRLSYWQRRKVFFVPPSAPLGNYGPCFLGKKGLSETMAGIYREHRDERYVGTYFLLTPLLQLHDPEIIRQVFIKEFQDFNGRGNYCDPEADPLSGHLFMLGGQPWRNMRVKLSPTFTTGKMRSMFNTISECAGFLREHIEASMKAAGGGYEEDVRELVARFSTDVISSVAFGIESNSMKNPDSEFRRMGQAVFDPSLEVNIRTLLTFFGRDIMKAFSIRSTPGAIHDFFTRIVDEMVSYRETNKVERADMLNLLIKLKNDGFVPPDNSTDEKDKSADATPDAKQKLTMKQITAQVFVFFVAGYETTSTTTSFTLYELAKHPDIQKKLIEEVDGVMAKHNGQPTYDAIMEMPYMEMVIQETMRMYPPVPFLTREANVKRTLPLTDLTLEKGTTLMIPVIGLHHDPQYWEEPDRYNPLRFTEEAKKARPNMVYIPFGDGPRICIGMRMALVQVKIALSTILSKATVTLAPGMPSTPRMSPRTVVPTPIDGIRLTLTPRN</sequence>
<evidence type="ECO:0000256" key="1">
    <source>
        <dbReference type="ARBA" id="ARBA00001971"/>
    </source>
</evidence>
<dbReference type="PROSITE" id="PS00086">
    <property type="entry name" value="CYTOCHROME_P450"/>
    <property type="match status" value="1"/>
</dbReference>
<dbReference type="PRINTS" id="PR00385">
    <property type="entry name" value="P450"/>
</dbReference>
<keyword evidence="7" id="KW-0256">Endoplasmic reticulum</keyword>
<keyword evidence="12" id="KW-0472">Membrane</keyword>
<evidence type="ECO:0000256" key="10">
    <source>
        <dbReference type="ARBA" id="ARBA00023004"/>
    </source>
</evidence>
<evidence type="ECO:0000256" key="11">
    <source>
        <dbReference type="ARBA" id="ARBA00023033"/>
    </source>
</evidence>
<keyword evidence="9 14" id="KW-0560">Oxidoreductase</keyword>
<dbReference type="InterPro" id="IPR050476">
    <property type="entry name" value="Insect_CytP450_Detox"/>
</dbReference>
<evidence type="ECO:0000256" key="6">
    <source>
        <dbReference type="ARBA" id="ARBA00022723"/>
    </source>
</evidence>
<gene>
    <name evidence="16" type="primary">LOC117645909</name>
</gene>